<dbReference type="AlphaFoldDB" id="A0A8H6YYE5"/>
<sequence>MDNSVVSPVLALPPEITSEIFFYYVLDPCLGHSGTFTPSRGPLTLAAVCQSWRDICFSTPCLWASLRIYPNKSWVVDDFIYFLKCWLRRAGNHPLDLHIDNSILSTKILSVICHHAPQLRTLGFSLDASRSFPSDEIWGSLPLLRKLAVRMPKDDSPVAITAFRDVPHLRELRLTGTSLRCISLPWIQLTRLEFWGESAFSCVQVLKETPNLEVLEVCLGGSPNVEPSHPSHVMLLPYLHTLKFTETYNSELLGRLVLPVLKTIHLTRLRSHSLSSFLDLGVRSAWSPRSIHLTETEVDSCIACLQSLPSATQVEIGIRRGGDPNVDLLLSFLQKDDRRILPVLETLTLRVWRSLFDSRQLREMLASRSTGAHDGQVNLKSFQLVYWRQWASQAFADEIWAELRPLIDVGLEVSINSDL</sequence>
<dbReference type="InterPro" id="IPR032675">
    <property type="entry name" value="LRR_dom_sf"/>
</dbReference>
<evidence type="ECO:0000313" key="2">
    <source>
        <dbReference type="Proteomes" id="UP000623467"/>
    </source>
</evidence>
<dbReference type="EMBL" id="JACAZH010000005">
    <property type="protein sequence ID" value="KAF7367559.1"/>
    <property type="molecule type" value="Genomic_DNA"/>
</dbReference>
<dbReference type="Gene3D" id="3.80.10.10">
    <property type="entry name" value="Ribonuclease Inhibitor"/>
    <property type="match status" value="1"/>
</dbReference>
<comment type="caution">
    <text evidence="1">The sequence shown here is derived from an EMBL/GenBank/DDBJ whole genome shotgun (WGS) entry which is preliminary data.</text>
</comment>
<dbReference type="OrthoDB" id="2269034at2759"/>
<dbReference type="Proteomes" id="UP000623467">
    <property type="component" value="Unassembled WGS sequence"/>
</dbReference>
<evidence type="ECO:0000313" key="1">
    <source>
        <dbReference type="EMBL" id="KAF7367559.1"/>
    </source>
</evidence>
<dbReference type="SUPFAM" id="SSF52047">
    <property type="entry name" value="RNI-like"/>
    <property type="match status" value="1"/>
</dbReference>
<keyword evidence="2" id="KW-1185">Reference proteome</keyword>
<protein>
    <submittedName>
        <fullName evidence="1">F-box domain-containing protein</fullName>
    </submittedName>
</protein>
<accession>A0A8H6YYE5</accession>
<organism evidence="1 2">
    <name type="scientific">Mycena sanguinolenta</name>
    <dbReference type="NCBI Taxonomy" id="230812"/>
    <lineage>
        <taxon>Eukaryota</taxon>
        <taxon>Fungi</taxon>
        <taxon>Dikarya</taxon>
        <taxon>Basidiomycota</taxon>
        <taxon>Agaricomycotina</taxon>
        <taxon>Agaricomycetes</taxon>
        <taxon>Agaricomycetidae</taxon>
        <taxon>Agaricales</taxon>
        <taxon>Marasmiineae</taxon>
        <taxon>Mycenaceae</taxon>
        <taxon>Mycena</taxon>
    </lineage>
</organism>
<reference evidence="1" key="1">
    <citation type="submission" date="2020-05" db="EMBL/GenBank/DDBJ databases">
        <title>Mycena genomes resolve the evolution of fungal bioluminescence.</title>
        <authorList>
            <person name="Tsai I.J."/>
        </authorList>
    </citation>
    <scope>NUCLEOTIDE SEQUENCE</scope>
    <source>
        <strain evidence="1">160909Yilan</strain>
    </source>
</reference>
<proteinExistence type="predicted"/>
<name>A0A8H6YYE5_9AGAR</name>
<gene>
    <name evidence="1" type="ORF">MSAN_00819000</name>
</gene>
<dbReference type="Gene3D" id="1.20.1280.50">
    <property type="match status" value="1"/>
</dbReference>